<proteinExistence type="predicted"/>
<evidence type="ECO:0000313" key="4">
    <source>
        <dbReference type="EMBL" id="CAB4205131.1"/>
    </source>
</evidence>
<organism evidence="4">
    <name type="scientific">uncultured Caudovirales phage</name>
    <dbReference type="NCBI Taxonomy" id="2100421"/>
    <lineage>
        <taxon>Viruses</taxon>
        <taxon>Duplodnaviria</taxon>
        <taxon>Heunggongvirae</taxon>
        <taxon>Uroviricota</taxon>
        <taxon>Caudoviricetes</taxon>
        <taxon>Peduoviridae</taxon>
        <taxon>Maltschvirus</taxon>
        <taxon>Maltschvirus maltsch</taxon>
    </lineage>
</organism>
<dbReference type="EMBL" id="LR797357">
    <property type="protein sequence ID" value="CAB4205131.1"/>
    <property type="molecule type" value="Genomic_DNA"/>
</dbReference>
<sequence length="148" mass="16738">MASIKITTDTYVSPYLDDNGVGFALYQGEQDDDGTHAFISYEELVDDFVEIVSQTNSDGERWLSYDAEDEVMAMVYDLQRATDYLAERFEELRGRRIKMERENAVGATFQVSVYGDMSEKWAVMEDSNIRPTSPSHVLKNKLNGLGVG</sequence>
<dbReference type="EMBL" id="LR797251">
    <property type="protein sequence ID" value="CAB4196432.1"/>
    <property type="molecule type" value="Genomic_DNA"/>
</dbReference>
<protein>
    <submittedName>
        <fullName evidence="4">Uncharacterized protein</fullName>
    </submittedName>
</protein>
<evidence type="ECO:0000313" key="1">
    <source>
        <dbReference type="EMBL" id="CAB4167864.1"/>
    </source>
</evidence>
<dbReference type="EMBL" id="LR796816">
    <property type="protein sequence ID" value="CAB4167864.1"/>
    <property type="molecule type" value="Genomic_DNA"/>
</dbReference>
<evidence type="ECO:0000313" key="2">
    <source>
        <dbReference type="EMBL" id="CAB4168531.1"/>
    </source>
</evidence>
<reference evidence="4" key="1">
    <citation type="submission" date="2020-05" db="EMBL/GenBank/DDBJ databases">
        <authorList>
            <person name="Chiriac C."/>
            <person name="Salcher M."/>
            <person name="Ghai R."/>
            <person name="Kavagutti S V."/>
        </authorList>
    </citation>
    <scope>NUCLEOTIDE SEQUENCE</scope>
</reference>
<accession>A0A6J5S8T1</accession>
<gene>
    <name evidence="3" type="ORF">UFOVP1292_36</name>
    <name evidence="4" type="ORF">UFOVP1411_27</name>
    <name evidence="1" type="ORF">UFOVP859_59</name>
    <name evidence="2" type="ORF">UFOVP882_57</name>
</gene>
<dbReference type="EMBL" id="LR796826">
    <property type="protein sequence ID" value="CAB4168531.1"/>
    <property type="molecule type" value="Genomic_DNA"/>
</dbReference>
<name>A0A6J5S8T1_9CAUD</name>
<evidence type="ECO:0000313" key="3">
    <source>
        <dbReference type="EMBL" id="CAB4196432.1"/>
    </source>
</evidence>